<dbReference type="Proteomes" id="UP000821845">
    <property type="component" value="Chromosome 1"/>
</dbReference>
<protein>
    <submittedName>
        <fullName evidence="1">Uncharacterized protein</fullName>
    </submittedName>
</protein>
<organism evidence="1 2">
    <name type="scientific">Hyalomma asiaticum</name>
    <name type="common">Tick</name>
    <dbReference type="NCBI Taxonomy" id="266040"/>
    <lineage>
        <taxon>Eukaryota</taxon>
        <taxon>Metazoa</taxon>
        <taxon>Ecdysozoa</taxon>
        <taxon>Arthropoda</taxon>
        <taxon>Chelicerata</taxon>
        <taxon>Arachnida</taxon>
        <taxon>Acari</taxon>
        <taxon>Parasitiformes</taxon>
        <taxon>Ixodida</taxon>
        <taxon>Ixodoidea</taxon>
        <taxon>Ixodidae</taxon>
        <taxon>Hyalomminae</taxon>
        <taxon>Hyalomma</taxon>
    </lineage>
</organism>
<proteinExistence type="predicted"/>
<gene>
    <name evidence="1" type="ORF">HPB50_011154</name>
</gene>
<evidence type="ECO:0000313" key="2">
    <source>
        <dbReference type="Proteomes" id="UP000821845"/>
    </source>
</evidence>
<name>A0ACB7TGF7_HYAAI</name>
<sequence>MRCVVCGRLHYRRLPTSAGGACSVAVDEDSRGRILALMGRLRMFRQCRYLAGFIVSSATSEEQCPEQVSTFRMTSPLTRPRPLHKITILKSITSRSKRYDHFPISYIPRGLAEMQKEEPTKMQKEQPTNQPLNSGAKMVPPGLLPFYKEACKDPQADQVNLPEPTSRPKHLFEVSLSALNNYCGSVCTKLQVDHNHDLPYLYRSAYQDDFPFIMKVYKIVVRLLDYISAVVRLHGTTRDNMADLADALITALTSLEETLRLESLDGEKVWRVKLKDMLDFLVDPNNRDILRRGKEEISILHNSLSMCALHVLPSTKPTADKGVSSGSVGSCS</sequence>
<evidence type="ECO:0000313" key="1">
    <source>
        <dbReference type="EMBL" id="KAH6946015.1"/>
    </source>
</evidence>
<comment type="caution">
    <text evidence="1">The sequence shown here is derived from an EMBL/GenBank/DDBJ whole genome shotgun (WGS) entry which is preliminary data.</text>
</comment>
<dbReference type="EMBL" id="CM023481">
    <property type="protein sequence ID" value="KAH6946015.1"/>
    <property type="molecule type" value="Genomic_DNA"/>
</dbReference>
<reference evidence="1" key="1">
    <citation type="submission" date="2020-05" db="EMBL/GenBank/DDBJ databases">
        <title>Large-scale comparative analyses of tick genomes elucidate their genetic diversity and vector capacities.</title>
        <authorList>
            <person name="Jia N."/>
            <person name="Wang J."/>
            <person name="Shi W."/>
            <person name="Du L."/>
            <person name="Sun Y."/>
            <person name="Zhan W."/>
            <person name="Jiang J."/>
            <person name="Wang Q."/>
            <person name="Zhang B."/>
            <person name="Ji P."/>
            <person name="Sakyi L.B."/>
            <person name="Cui X."/>
            <person name="Yuan T."/>
            <person name="Jiang B."/>
            <person name="Yang W."/>
            <person name="Lam T.T.-Y."/>
            <person name="Chang Q."/>
            <person name="Ding S."/>
            <person name="Wang X."/>
            <person name="Zhu J."/>
            <person name="Ruan X."/>
            <person name="Zhao L."/>
            <person name="Wei J."/>
            <person name="Que T."/>
            <person name="Du C."/>
            <person name="Cheng J."/>
            <person name="Dai P."/>
            <person name="Han X."/>
            <person name="Huang E."/>
            <person name="Gao Y."/>
            <person name="Liu J."/>
            <person name="Shao H."/>
            <person name="Ye R."/>
            <person name="Li L."/>
            <person name="Wei W."/>
            <person name="Wang X."/>
            <person name="Wang C."/>
            <person name="Yang T."/>
            <person name="Huo Q."/>
            <person name="Li W."/>
            <person name="Guo W."/>
            <person name="Chen H."/>
            <person name="Zhou L."/>
            <person name="Ni X."/>
            <person name="Tian J."/>
            <person name="Zhou Y."/>
            <person name="Sheng Y."/>
            <person name="Liu T."/>
            <person name="Pan Y."/>
            <person name="Xia L."/>
            <person name="Li J."/>
            <person name="Zhao F."/>
            <person name="Cao W."/>
        </authorList>
    </citation>
    <scope>NUCLEOTIDE SEQUENCE</scope>
    <source>
        <strain evidence="1">Hyas-2018</strain>
    </source>
</reference>
<accession>A0ACB7TGF7</accession>
<keyword evidence="2" id="KW-1185">Reference proteome</keyword>